<gene>
    <name evidence="1" type="ORF">US99_C0009G0003</name>
</gene>
<protein>
    <submittedName>
        <fullName evidence="1">Uncharacterized protein</fullName>
    </submittedName>
</protein>
<evidence type="ECO:0000313" key="2">
    <source>
        <dbReference type="Proteomes" id="UP000034324"/>
    </source>
</evidence>
<dbReference type="EMBL" id="LBVC01000009">
    <property type="protein sequence ID" value="KKQ78862.1"/>
    <property type="molecule type" value="Genomic_DNA"/>
</dbReference>
<dbReference type="Proteomes" id="UP000034324">
    <property type="component" value="Unassembled WGS sequence"/>
</dbReference>
<reference evidence="1 2" key="1">
    <citation type="journal article" date="2015" name="Nature">
        <title>rRNA introns, odd ribosomes, and small enigmatic genomes across a large radiation of phyla.</title>
        <authorList>
            <person name="Brown C.T."/>
            <person name="Hug L.A."/>
            <person name="Thomas B.C."/>
            <person name="Sharon I."/>
            <person name="Castelle C.J."/>
            <person name="Singh A."/>
            <person name="Wilkins M.J."/>
            <person name="Williams K.H."/>
            <person name="Banfield J.F."/>
        </authorList>
    </citation>
    <scope>NUCLEOTIDE SEQUENCE [LARGE SCALE GENOMIC DNA]</scope>
</reference>
<name>A0A0G0KJ99_9BACT</name>
<dbReference type="AlphaFoldDB" id="A0A0G0KJ99"/>
<comment type="caution">
    <text evidence="1">The sequence shown here is derived from an EMBL/GenBank/DDBJ whole genome shotgun (WGS) entry which is preliminary data.</text>
</comment>
<sequence length="68" mass="8023">MQINVADLFKKMEDMDNLLENAFAFTESLYYLEKMCPEHGVGERNLILQRYTCWKCGKLLKKGKSFLK</sequence>
<accession>A0A0G0KJ99</accession>
<evidence type="ECO:0000313" key="1">
    <source>
        <dbReference type="EMBL" id="KKQ78862.1"/>
    </source>
</evidence>
<proteinExistence type="predicted"/>
<organism evidence="1 2">
    <name type="scientific">Candidatus Daviesbacteria bacterium GW2011_GWF2_38_6</name>
    <dbReference type="NCBI Taxonomy" id="1618432"/>
    <lineage>
        <taxon>Bacteria</taxon>
        <taxon>Candidatus Daviesiibacteriota</taxon>
    </lineage>
</organism>